<reference evidence="10" key="1">
    <citation type="submission" date="2015-07" db="EMBL/GenBank/DDBJ databases">
        <title>Lactobacillus ginsenosidimutans/EMML 3141/ whole genome sequencing.</title>
        <authorList>
            <person name="Kim M.K."/>
            <person name="Im W.-T."/>
            <person name="Srinivasan S."/>
            <person name="Lee J.-J."/>
        </authorList>
    </citation>
    <scope>NUCLEOTIDE SEQUENCE [LARGE SCALE GENOMIC DNA]</scope>
    <source>
        <strain evidence="10">EMML 3041</strain>
    </source>
</reference>
<dbReference type="Pfam" id="PF03453">
    <property type="entry name" value="MoeA_N"/>
    <property type="match status" value="1"/>
</dbReference>
<comment type="function">
    <text evidence="1 7">Catalyzes the insertion of molybdate into adenylated molybdopterin with the concomitant release of AMP.</text>
</comment>
<dbReference type="SUPFAM" id="SSF63882">
    <property type="entry name" value="MoeA N-terminal region -like"/>
    <property type="match status" value="1"/>
</dbReference>
<dbReference type="GO" id="GO:0061599">
    <property type="term" value="F:molybdopterin molybdotransferase activity"/>
    <property type="evidence" value="ECO:0007669"/>
    <property type="project" value="UniProtKB-UniRule"/>
</dbReference>
<evidence type="ECO:0000259" key="8">
    <source>
        <dbReference type="SMART" id="SM00852"/>
    </source>
</evidence>
<sequence length="409" mass="44968">MYTPVDKRNAISIDAARKLIVENVSKLTLDTEEINVSDASHRIIAEDVLASHDLPTFRRSGYDGYAMLEEDLHDFPVTLKVVGNIPAGANFDRPLVSGEAVRIMTGGYVPDGADVVVMLETTKMLDDDTLEVSERQKRDNITQIGSFFKQGDTLLAKDTEINPGGMSLLASFDIQKIKVYKKPTIGIITTGSELLQPGDEIVNGKIFNSNGPLIKGLCEENGAEVVGYTQIKDDPQLLKDAIKDLQGKCDVIITDGGVSVGDYDIIADLAKASDKLLFNKLEMRPGSVTTSFIDKGIIYFGLSGNPGACFTGFYLYVEYALRLLQKQQSRLLECQGTLNEEYKKTNMYDRILRGKFKIDADHIEIGRVGGDASDNLNNLQLATALFEIPRGDSITPKGSVLRTWLLPFK</sequence>
<evidence type="ECO:0000256" key="4">
    <source>
        <dbReference type="ARBA" id="ARBA00021108"/>
    </source>
</evidence>
<name>A0A0H4QL43_9LACO</name>
<dbReference type="GO" id="GO:0046872">
    <property type="term" value="F:metal ion binding"/>
    <property type="evidence" value="ECO:0007669"/>
    <property type="project" value="UniProtKB-UniRule"/>
</dbReference>
<organism evidence="9 10">
    <name type="scientific">Companilactobacillus ginsenosidimutans</name>
    <dbReference type="NCBI Taxonomy" id="1007676"/>
    <lineage>
        <taxon>Bacteria</taxon>
        <taxon>Bacillati</taxon>
        <taxon>Bacillota</taxon>
        <taxon>Bacilli</taxon>
        <taxon>Lactobacillales</taxon>
        <taxon>Lactobacillaceae</taxon>
        <taxon>Companilactobacillus</taxon>
    </lineage>
</organism>
<dbReference type="Proteomes" id="UP000036106">
    <property type="component" value="Chromosome"/>
</dbReference>
<dbReference type="InterPro" id="IPR036425">
    <property type="entry name" value="MoaB/Mog-like_dom_sf"/>
</dbReference>
<feature type="domain" description="MoaB/Mog" evidence="8">
    <location>
        <begin position="186"/>
        <end position="323"/>
    </location>
</feature>
<dbReference type="CDD" id="cd00887">
    <property type="entry name" value="MoeA"/>
    <property type="match status" value="1"/>
</dbReference>
<evidence type="ECO:0000313" key="9">
    <source>
        <dbReference type="EMBL" id="AKP67831.1"/>
    </source>
</evidence>
<dbReference type="InterPro" id="IPR036135">
    <property type="entry name" value="MoeA_linker/N_sf"/>
</dbReference>
<dbReference type="InterPro" id="IPR005110">
    <property type="entry name" value="MoeA_linker/N"/>
</dbReference>
<dbReference type="Gene3D" id="3.40.980.10">
    <property type="entry name" value="MoaB/Mog-like domain"/>
    <property type="match status" value="1"/>
</dbReference>
<evidence type="ECO:0000256" key="5">
    <source>
        <dbReference type="ARBA" id="ARBA00022505"/>
    </source>
</evidence>
<evidence type="ECO:0000256" key="2">
    <source>
        <dbReference type="ARBA" id="ARBA00010763"/>
    </source>
</evidence>
<dbReference type="InterPro" id="IPR036688">
    <property type="entry name" value="MoeA_C_domain_IV_sf"/>
</dbReference>
<dbReference type="Gene3D" id="3.90.105.10">
    <property type="entry name" value="Molybdopterin biosynthesis moea protein, domain 2"/>
    <property type="match status" value="1"/>
</dbReference>
<gene>
    <name evidence="9" type="ORF">ABM34_10010</name>
</gene>
<evidence type="ECO:0000256" key="3">
    <source>
        <dbReference type="ARBA" id="ARBA00013269"/>
    </source>
</evidence>
<keyword evidence="7" id="KW-0460">Magnesium</keyword>
<dbReference type="PANTHER" id="PTHR10192">
    <property type="entry name" value="MOLYBDOPTERIN BIOSYNTHESIS PROTEIN"/>
    <property type="match status" value="1"/>
</dbReference>
<dbReference type="Gene3D" id="2.40.340.10">
    <property type="entry name" value="MoeA, C-terminal, domain IV"/>
    <property type="match status" value="1"/>
</dbReference>
<keyword evidence="10" id="KW-1185">Reference proteome</keyword>
<dbReference type="EC" id="2.10.1.1" evidence="3 7"/>
<dbReference type="EMBL" id="CP012034">
    <property type="protein sequence ID" value="AKP67831.1"/>
    <property type="molecule type" value="Genomic_DNA"/>
</dbReference>
<evidence type="ECO:0000256" key="1">
    <source>
        <dbReference type="ARBA" id="ARBA00002901"/>
    </source>
</evidence>
<comment type="pathway">
    <text evidence="7">Cofactor biosynthesis; molybdopterin biosynthesis.</text>
</comment>
<accession>A0A0H4QL43</accession>
<evidence type="ECO:0000256" key="6">
    <source>
        <dbReference type="ARBA" id="ARBA00047317"/>
    </source>
</evidence>
<evidence type="ECO:0000256" key="7">
    <source>
        <dbReference type="RuleBase" id="RU365090"/>
    </source>
</evidence>
<dbReference type="SUPFAM" id="SSF63867">
    <property type="entry name" value="MoeA C-terminal domain-like"/>
    <property type="match status" value="1"/>
</dbReference>
<comment type="catalytic activity">
    <reaction evidence="6">
        <text>adenylyl-molybdopterin + molybdate = Mo-molybdopterin + AMP + H(+)</text>
        <dbReference type="Rhea" id="RHEA:35047"/>
        <dbReference type="ChEBI" id="CHEBI:15378"/>
        <dbReference type="ChEBI" id="CHEBI:36264"/>
        <dbReference type="ChEBI" id="CHEBI:62727"/>
        <dbReference type="ChEBI" id="CHEBI:71302"/>
        <dbReference type="ChEBI" id="CHEBI:456215"/>
        <dbReference type="EC" id="2.10.1.1"/>
    </reaction>
</comment>
<dbReference type="InterPro" id="IPR038987">
    <property type="entry name" value="MoeA-like"/>
</dbReference>
<keyword evidence="7" id="KW-0501">Molybdenum cofactor biosynthesis</keyword>
<dbReference type="KEGG" id="lgn:ABM34_10010"/>
<dbReference type="SUPFAM" id="SSF53218">
    <property type="entry name" value="Molybdenum cofactor biosynthesis proteins"/>
    <property type="match status" value="1"/>
</dbReference>
<keyword evidence="5 7" id="KW-0500">Molybdenum</keyword>
<protein>
    <recommendedName>
        <fullName evidence="4 7">Molybdopterin molybdenumtransferase</fullName>
        <ecNumber evidence="3 7">2.10.1.1</ecNumber>
    </recommendedName>
</protein>
<comment type="similarity">
    <text evidence="2 7">Belongs to the MoeA family.</text>
</comment>
<dbReference type="Pfam" id="PF00994">
    <property type="entry name" value="MoCF_biosynth"/>
    <property type="match status" value="1"/>
</dbReference>
<proteinExistence type="inferred from homology"/>
<dbReference type="GO" id="GO:0006777">
    <property type="term" value="P:Mo-molybdopterin cofactor biosynthetic process"/>
    <property type="evidence" value="ECO:0007669"/>
    <property type="project" value="UniProtKB-UniRule"/>
</dbReference>
<dbReference type="NCBIfam" id="TIGR00177">
    <property type="entry name" value="molyb_syn"/>
    <property type="match status" value="1"/>
</dbReference>
<comment type="cofactor">
    <cofactor evidence="7">
        <name>Mg(2+)</name>
        <dbReference type="ChEBI" id="CHEBI:18420"/>
    </cofactor>
</comment>
<keyword evidence="7" id="KW-0808">Transferase</keyword>
<dbReference type="RefSeq" id="WP_048705448.1">
    <property type="nucleotide sequence ID" value="NZ_CP012034.1"/>
</dbReference>
<dbReference type="UniPathway" id="UPA00344"/>
<dbReference type="OrthoDB" id="9804758at2"/>
<dbReference type="InterPro" id="IPR001453">
    <property type="entry name" value="MoaB/Mog_dom"/>
</dbReference>
<dbReference type="PATRIC" id="fig|1007676.4.peg.2026"/>
<keyword evidence="7" id="KW-0479">Metal-binding</keyword>
<dbReference type="STRING" id="1007676.ABM34_10010"/>
<dbReference type="SMART" id="SM00852">
    <property type="entry name" value="MoCF_biosynth"/>
    <property type="match status" value="1"/>
</dbReference>
<evidence type="ECO:0000313" key="10">
    <source>
        <dbReference type="Proteomes" id="UP000036106"/>
    </source>
</evidence>
<dbReference type="AlphaFoldDB" id="A0A0H4QL43"/>
<dbReference type="GO" id="GO:0005829">
    <property type="term" value="C:cytosol"/>
    <property type="evidence" value="ECO:0007669"/>
    <property type="project" value="TreeGrafter"/>
</dbReference>
<dbReference type="Gene3D" id="2.170.190.11">
    <property type="entry name" value="Molybdopterin biosynthesis moea protein, domain 3"/>
    <property type="match status" value="1"/>
</dbReference>
<dbReference type="PANTHER" id="PTHR10192:SF5">
    <property type="entry name" value="GEPHYRIN"/>
    <property type="match status" value="1"/>
</dbReference>